<feature type="domain" description="DUF6311" evidence="3">
    <location>
        <begin position="434"/>
        <end position="535"/>
    </location>
</feature>
<dbReference type="AlphaFoldDB" id="A0AB39VV44"/>
<name>A0AB39VV44_9GAMM</name>
<feature type="transmembrane region" description="Helical" evidence="1">
    <location>
        <begin position="321"/>
        <end position="346"/>
    </location>
</feature>
<dbReference type="EMBL" id="CP165628">
    <property type="protein sequence ID" value="XDU74435.1"/>
    <property type="molecule type" value="Genomic_DNA"/>
</dbReference>
<feature type="transmembrane region" description="Helical" evidence="1">
    <location>
        <begin position="290"/>
        <end position="309"/>
    </location>
</feature>
<feature type="transmembrane region" description="Helical" evidence="1">
    <location>
        <begin position="229"/>
        <end position="248"/>
    </location>
</feature>
<dbReference type="InterPro" id="IPR058671">
    <property type="entry name" value="DUF6311_C"/>
</dbReference>
<evidence type="ECO:0000256" key="1">
    <source>
        <dbReference type="SAM" id="Phobius"/>
    </source>
</evidence>
<feature type="transmembrane region" description="Helical" evidence="1">
    <location>
        <begin position="157"/>
        <end position="173"/>
    </location>
</feature>
<gene>
    <name evidence="4" type="ORF">AB3G37_10315</name>
</gene>
<evidence type="ECO:0000259" key="3">
    <source>
        <dbReference type="Pfam" id="PF25853"/>
    </source>
</evidence>
<dbReference type="Pfam" id="PF25853">
    <property type="entry name" value="DUF6311_C"/>
    <property type="match status" value="1"/>
</dbReference>
<feature type="transmembrane region" description="Helical" evidence="1">
    <location>
        <begin position="12"/>
        <end position="30"/>
    </location>
</feature>
<feature type="domain" description="DUF6311" evidence="2">
    <location>
        <begin position="19"/>
        <end position="407"/>
    </location>
</feature>
<feature type="transmembrane region" description="Helical" evidence="1">
    <location>
        <begin position="366"/>
        <end position="384"/>
    </location>
</feature>
<accession>A0AB39VV44</accession>
<proteinExistence type="predicted"/>
<dbReference type="RefSeq" id="WP_369790612.1">
    <property type="nucleotide sequence ID" value="NZ_CP165628.1"/>
</dbReference>
<evidence type="ECO:0000259" key="2">
    <source>
        <dbReference type="Pfam" id="PF19830"/>
    </source>
</evidence>
<keyword evidence="1" id="KW-0472">Membrane</keyword>
<organism evidence="4">
    <name type="scientific">Rouxiella sp. WC2420</name>
    <dbReference type="NCBI Taxonomy" id="3234145"/>
    <lineage>
        <taxon>Bacteria</taxon>
        <taxon>Pseudomonadati</taxon>
        <taxon>Pseudomonadota</taxon>
        <taxon>Gammaproteobacteria</taxon>
        <taxon>Enterobacterales</taxon>
        <taxon>Yersiniaceae</taxon>
        <taxon>Rouxiella</taxon>
    </lineage>
</organism>
<feature type="transmembrane region" description="Helical" evidence="1">
    <location>
        <begin position="105"/>
        <end position="122"/>
    </location>
</feature>
<protein>
    <submittedName>
        <fullName evidence="4">DUF6311 domain-containing protein</fullName>
    </submittedName>
</protein>
<keyword evidence="1" id="KW-1133">Transmembrane helix</keyword>
<sequence length="692" mass="78428">MLEKITNKDACFGFIISLLIGIAFYFIVFGNEILNPIHIYWLGRGDWAQSYLGWEFFREIPWNFPIVGLSPNFGLEVSNAIVYTDSNPLLAIIFKSISRWLPVDFQYFGIWILICSILQAVFSWKIVARYSENTLIKLAGTLLLMFIPAWINRVGHLNLMAHFFILAAILVTLDEKKRDKTFLWGLLICCSMLVHLYLTLMVCVFWIGAIIKISSDKKENFWRIILSKVLPIFIAIAIVSIMSGYFTVANGAEGAGFGDWRANVLTPFLANGWSVYLSTHNFSDGEREGFNYLGLGLILLASLNVINITRYFSSGKLKNKLFLILPVVFFILFSFSNKVALGPYVIHYPLPSFILKIASVFHASGRFFWPVTYLFVIFIISLTVRNFSKNNAVIILLLCTALQIYDTHNGWSVIKNQFSYIKKSSWTPNLKSDFWAVNAKMYDKIRWVPFNNSSKDWMDLSFITLNAHKKTNDVYMARFDVLKSESMNQDVMRGLLDGNYPADTIYVMDQNLLDMISVREGDVYAKVDGVYVLVPNAKNCLACEKIYNPSSIKKSKIFDFTSLGKGFNLLTNGWSIQEGWGVWNASNKASLLLPIQGGNQKIKIKITYNPFISPKTPVQRVIIKVNGVILANVTNSQPTESNLSFVLPTMSDSTSESVLLEFEFPDAIKASDVYSDGDARKLAFGIKKIEIE</sequence>
<dbReference type="InterPro" id="IPR046278">
    <property type="entry name" value="DUF6311"/>
</dbReference>
<feature type="transmembrane region" description="Helical" evidence="1">
    <location>
        <begin position="182"/>
        <end position="209"/>
    </location>
</feature>
<reference evidence="4" key="1">
    <citation type="submission" date="2024-07" db="EMBL/GenBank/DDBJ databases">
        <authorList>
            <person name="Biller S.J."/>
        </authorList>
    </citation>
    <scope>NUCLEOTIDE SEQUENCE</scope>
    <source>
        <strain evidence="4">WC2420</strain>
    </source>
</reference>
<keyword evidence="1" id="KW-0812">Transmembrane</keyword>
<dbReference type="Pfam" id="PF19830">
    <property type="entry name" value="DUF6311"/>
    <property type="match status" value="1"/>
</dbReference>
<evidence type="ECO:0000313" key="4">
    <source>
        <dbReference type="EMBL" id="XDU74435.1"/>
    </source>
</evidence>